<protein>
    <recommendedName>
        <fullName evidence="3">DUF241 domain protein</fullName>
    </recommendedName>
</protein>
<comment type="caution">
    <text evidence="1">The sequence shown here is derived from an EMBL/GenBank/DDBJ whole genome shotgun (WGS) entry which is preliminary data.</text>
</comment>
<reference evidence="1 2" key="1">
    <citation type="submission" date="2024-01" db="EMBL/GenBank/DDBJ databases">
        <title>The complete chloroplast genome sequence of Lithospermum erythrorhizon: insights into the phylogenetic relationship among Boraginaceae species and the maternal lineages of purple gromwells.</title>
        <authorList>
            <person name="Okada T."/>
            <person name="Watanabe K."/>
        </authorList>
    </citation>
    <scope>NUCLEOTIDE SEQUENCE [LARGE SCALE GENOMIC DNA]</scope>
</reference>
<dbReference type="InterPro" id="IPR004320">
    <property type="entry name" value="BPS1_pln"/>
</dbReference>
<proteinExistence type="predicted"/>
<name>A0AAV3QD60_LITER</name>
<evidence type="ECO:0000313" key="1">
    <source>
        <dbReference type="EMBL" id="GAA0161649.1"/>
    </source>
</evidence>
<dbReference type="Pfam" id="PF03087">
    <property type="entry name" value="BPS1"/>
    <property type="match status" value="1"/>
</dbReference>
<accession>A0AAV3QD60</accession>
<dbReference type="EMBL" id="BAABME010004235">
    <property type="protein sequence ID" value="GAA0161649.1"/>
    <property type="molecule type" value="Genomic_DNA"/>
</dbReference>
<gene>
    <name evidence="1" type="ORF">LIER_17916</name>
</gene>
<dbReference type="AlphaFoldDB" id="A0AAV3QD60"/>
<dbReference type="PANTHER" id="PTHR33070">
    <property type="entry name" value="OS06G0725500 PROTEIN"/>
    <property type="match status" value="1"/>
</dbReference>
<dbReference type="GO" id="GO:0048367">
    <property type="term" value="P:shoot system development"/>
    <property type="evidence" value="ECO:0007669"/>
    <property type="project" value="InterPro"/>
</dbReference>
<dbReference type="GO" id="GO:0048364">
    <property type="term" value="P:root development"/>
    <property type="evidence" value="ECO:0007669"/>
    <property type="project" value="InterPro"/>
</dbReference>
<dbReference type="Proteomes" id="UP001454036">
    <property type="component" value="Unassembled WGS sequence"/>
</dbReference>
<dbReference type="PANTHER" id="PTHR33070:SF109">
    <property type="entry name" value="DOMAIN PROTEIN, PUTATIVE (DUF241)-RELATED"/>
    <property type="match status" value="1"/>
</dbReference>
<sequence>MAINKTHIRSISLQSRSHPSILQIEQQLNKIRTCESSATPNAETISNGLCGLVELYISMDDFLNLPQSLQAFAKYQNAKWVDEILDCPVQLLDVCGITKDILSQFKGNVRDLQSSLRRRKGDLSVEAFITNYTSFRNKMTKVAKRCISTLKKMDHAMEATILDMDQEVSSIIRVVREVNALTISIFQSVLAFLSKTRSSKWSFAKLIVNKSRVSCEGQQVNLNELEVVDNALSKNSSTMQQDLGQLEASIEGIEKGLESMTRCLIRSRTLLLNVVSC</sequence>
<evidence type="ECO:0000313" key="2">
    <source>
        <dbReference type="Proteomes" id="UP001454036"/>
    </source>
</evidence>
<keyword evidence="2" id="KW-1185">Reference proteome</keyword>
<evidence type="ECO:0008006" key="3">
    <source>
        <dbReference type="Google" id="ProtNLM"/>
    </source>
</evidence>
<organism evidence="1 2">
    <name type="scientific">Lithospermum erythrorhizon</name>
    <name type="common">Purple gromwell</name>
    <name type="synonym">Lithospermum officinale var. erythrorhizon</name>
    <dbReference type="NCBI Taxonomy" id="34254"/>
    <lineage>
        <taxon>Eukaryota</taxon>
        <taxon>Viridiplantae</taxon>
        <taxon>Streptophyta</taxon>
        <taxon>Embryophyta</taxon>
        <taxon>Tracheophyta</taxon>
        <taxon>Spermatophyta</taxon>
        <taxon>Magnoliopsida</taxon>
        <taxon>eudicotyledons</taxon>
        <taxon>Gunneridae</taxon>
        <taxon>Pentapetalae</taxon>
        <taxon>asterids</taxon>
        <taxon>lamiids</taxon>
        <taxon>Boraginales</taxon>
        <taxon>Boraginaceae</taxon>
        <taxon>Boraginoideae</taxon>
        <taxon>Lithospermeae</taxon>
        <taxon>Lithospermum</taxon>
    </lineage>
</organism>